<dbReference type="STRING" id="59733.SAMN05421769_2658"/>
<gene>
    <name evidence="2" type="ORF">SAMN05421769_2658</name>
</gene>
<dbReference type="Proteomes" id="UP000184782">
    <property type="component" value="Unassembled WGS sequence"/>
</dbReference>
<organism evidence="2 3">
    <name type="scientific">Chryseobacterium scophthalmum</name>
    <dbReference type="NCBI Taxonomy" id="59733"/>
    <lineage>
        <taxon>Bacteria</taxon>
        <taxon>Pseudomonadati</taxon>
        <taxon>Bacteroidota</taxon>
        <taxon>Flavobacteriia</taxon>
        <taxon>Flavobacteriales</taxon>
        <taxon>Weeksellaceae</taxon>
        <taxon>Chryseobacterium group</taxon>
        <taxon>Chryseobacterium</taxon>
    </lineage>
</organism>
<keyword evidence="1" id="KW-0175">Coiled coil</keyword>
<protein>
    <submittedName>
        <fullName evidence="2">DNA-directed RNA polymerase specialized sigma subunit, sigma24 family</fullName>
    </submittedName>
</protein>
<dbReference type="EMBL" id="FSRQ01000002">
    <property type="protein sequence ID" value="SIO20854.1"/>
    <property type="molecule type" value="Genomic_DNA"/>
</dbReference>
<reference evidence="3" key="1">
    <citation type="submission" date="2016-12" db="EMBL/GenBank/DDBJ databases">
        <authorList>
            <person name="Varghese N."/>
            <person name="Submissions S."/>
        </authorList>
    </citation>
    <scope>NUCLEOTIDE SEQUENCE [LARGE SCALE GENOMIC DNA]</scope>
    <source>
        <strain evidence="3">DSM 16779</strain>
    </source>
</reference>
<dbReference type="GO" id="GO:0000428">
    <property type="term" value="C:DNA-directed RNA polymerase complex"/>
    <property type="evidence" value="ECO:0007669"/>
    <property type="project" value="UniProtKB-KW"/>
</dbReference>
<evidence type="ECO:0000313" key="2">
    <source>
        <dbReference type="EMBL" id="SIO20854.1"/>
    </source>
</evidence>
<proteinExistence type="predicted"/>
<name>A0A1N6HLX1_9FLAO</name>
<dbReference type="OrthoDB" id="982681at2"/>
<dbReference type="RefSeq" id="WP_074230774.1">
    <property type="nucleotide sequence ID" value="NZ_FSRQ01000002.1"/>
</dbReference>
<evidence type="ECO:0000313" key="3">
    <source>
        <dbReference type="Proteomes" id="UP000184782"/>
    </source>
</evidence>
<sequence length="234" mass="27686">MNKEPKKTIEIDFESLPSDELIEYISFQNDYKNEAEIAFSVFCDRFQEKIFRKSEIYCNKFDFSEAVATYIVNCTFARVWKYHSFSKGKSKRSNVDAAIEIWLCKILYNEIVKYNTKNTCSEKDEEDLPIIDNFDALVDYFIKCEDDEDDEVIERKRDLRKQLEDVERALAKLSVKHRIIFLTYKAYGNDGYIPRKVSKALCERLELTQNSIRGYKRVAENHIKTYLTYLNGSK</sequence>
<keyword evidence="2" id="KW-0240">DNA-directed RNA polymerase</keyword>
<accession>A0A1N6HLX1</accession>
<dbReference type="AlphaFoldDB" id="A0A1N6HLX1"/>
<keyword evidence="3" id="KW-1185">Reference proteome</keyword>
<keyword evidence="2" id="KW-0804">Transcription</keyword>
<feature type="coiled-coil region" evidence="1">
    <location>
        <begin position="149"/>
        <end position="176"/>
    </location>
</feature>
<evidence type="ECO:0000256" key="1">
    <source>
        <dbReference type="SAM" id="Coils"/>
    </source>
</evidence>